<proteinExistence type="predicted"/>
<dbReference type="InterPro" id="IPR036514">
    <property type="entry name" value="SGNH_hydro_sf"/>
</dbReference>
<feature type="domain" description="Sialate O-acetylesterase" evidence="3">
    <location>
        <begin position="30"/>
        <end position="160"/>
    </location>
</feature>
<evidence type="ECO:0000256" key="1">
    <source>
        <dbReference type="ARBA" id="ARBA00022801"/>
    </source>
</evidence>
<dbReference type="Gene3D" id="3.40.50.1110">
    <property type="entry name" value="SGNH hydrolase"/>
    <property type="match status" value="1"/>
</dbReference>
<name>A0A6M0P433_9BACI</name>
<dbReference type="RefSeq" id="WP_163173459.1">
    <property type="nucleotide sequence ID" value="NZ_JAAIWK010000006.1"/>
</dbReference>
<reference evidence="4 5" key="1">
    <citation type="submission" date="2020-03" db="EMBL/GenBank/DDBJ databases">
        <title>Bacillus aquiflavi sp. nov., isolated from yellow water of strong flavor Chinese baijiu in Yibin region of China.</title>
        <authorList>
            <person name="Xie J."/>
        </authorList>
    </citation>
    <scope>NUCLEOTIDE SEQUENCE [LARGE SCALE GENOMIC DNA]</scope>
    <source>
        <strain evidence="4 5">Gsoil 114</strain>
    </source>
</reference>
<dbReference type="InterPro" id="IPR039329">
    <property type="entry name" value="SIAE"/>
</dbReference>
<feature type="coiled-coil region" evidence="2">
    <location>
        <begin position="163"/>
        <end position="190"/>
    </location>
</feature>
<dbReference type="InterPro" id="IPR005181">
    <property type="entry name" value="SASA"/>
</dbReference>
<evidence type="ECO:0000313" key="5">
    <source>
        <dbReference type="Proteomes" id="UP000476934"/>
    </source>
</evidence>
<dbReference type="PANTHER" id="PTHR22901:SF0">
    <property type="entry name" value="SIALATE O-ACETYLESTERASE"/>
    <property type="match status" value="1"/>
</dbReference>
<evidence type="ECO:0000313" key="4">
    <source>
        <dbReference type="EMBL" id="NEY19474.1"/>
    </source>
</evidence>
<dbReference type="EMBL" id="JAAIWK010000006">
    <property type="protein sequence ID" value="NEY19474.1"/>
    <property type="molecule type" value="Genomic_DNA"/>
</dbReference>
<dbReference type="AlphaFoldDB" id="A0A6M0P433"/>
<keyword evidence="5" id="KW-1185">Reference proteome</keyword>
<evidence type="ECO:0000259" key="3">
    <source>
        <dbReference type="Pfam" id="PF03629"/>
    </source>
</evidence>
<protein>
    <submittedName>
        <fullName evidence="4">Sialate O-acetylesterase</fullName>
    </submittedName>
</protein>
<comment type="caution">
    <text evidence="4">The sequence shown here is derived from an EMBL/GenBank/DDBJ whole genome shotgun (WGS) entry which is preliminary data.</text>
</comment>
<organism evidence="4 5">
    <name type="scientific">Heyndrickxia ginsengihumi</name>
    <dbReference type="NCBI Taxonomy" id="363870"/>
    <lineage>
        <taxon>Bacteria</taxon>
        <taxon>Bacillati</taxon>
        <taxon>Bacillota</taxon>
        <taxon>Bacilli</taxon>
        <taxon>Bacillales</taxon>
        <taxon>Bacillaceae</taxon>
        <taxon>Heyndrickxia</taxon>
    </lineage>
</organism>
<keyword evidence="2" id="KW-0175">Coiled coil</keyword>
<dbReference type="GO" id="GO:0005975">
    <property type="term" value="P:carbohydrate metabolic process"/>
    <property type="evidence" value="ECO:0007669"/>
    <property type="project" value="TreeGrafter"/>
</dbReference>
<feature type="domain" description="Sialate O-acetylesterase" evidence="3">
    <location>
        <begin position="227"/>
        <end position="325"/>
    </location>
</feature>
<dbReference type="PANTHER" id="PTHR22901">
    <property type="entry name" value="SIALATE O-ACETYLESTERASE"/>
    <property type="match status" value="1"/>
</dbReference>
<evidence type="ECO:0000256" key="2">
    <source>
        <dbReference type="SAM" id="Coils"/>
    </source>
</evidence>
<accession>A0A6M0P433</accession>
<gene>
    <name evidence="4" type="ORF">G4D61_05760</name>
</gene>
<keyword evidence="1" id="KW-0378">Hydrolase</keyword>
<dbReference type="Pfam" id="PF03629">
    <property type="entry name" value="SASA"/>
    <property type="match status" value="2"/>
</dbReference>
<dbReference type="Proteomes" id="UP000476934">
    <property type="component" value="Unassembled WGS sequence"/>
</dbReference>
<dbReference type="GO" id="GO:0001681">
    <property type="term" value="F:sialate O-acetylesterase activity"/>
    <property type="evidence" value="ECO:0007669"/>
    <property type="project" value="InterPro"/>
</dbReference>
<dbReference type="SUPFAM" id="SSF52266">
    <property type="entry name" value="SGNH hydrolase"/>
    <property type="match status" value="1"/>
</dbReference>
<sequence length="450" mass="52402">MDPQEGGVRSDLIITYGSEQEVIHSVQIGDVYLLAGQSNIEFKLSEDRDFCQEKESMNNMDVYYYNVPKIIYEDEQAQVPREIQKNKWEKLSSENCGDVSAVGFYFVKQLVSYMNHVPIGLVSMNKGGTSASCWQSIDALKSDFEVYGTYVLPHKEAVKDQTDEEEERLLQQFEEKVEKYLQTRKEFVRTHPQLSIAEVKEIIGHTPWPPPKTRKGLLRPAGLFETMLKKIIPFSIRGIIWYQGEEDAQYHQVYDKLLYNLIKEWRKLFYQEQLPFYVIQLPAYDEAEKDTWAFLREQQRMVTSKEPFSFFITTFDTGEAHAIHPASKNIIGTRAANLVLSHSYKKDEKGYAPEMKTIEVNDHEVIITYKYVKTWSVKGKPVCTLVDTKGNKVERRINVANNQQLRINIEESTSYISYCFENFSHPTIFNEEHLPIPAFKMNIREQCRST</sequence>